<evidence type="ECO:0000313" key="3">
    <source>
        <dbReference type="Proteomes" id="UP001597100"/>
    </source>
</evidence>
<dbReference type="EMBL" id="JBHTJP010000032">
    <property type="protein sequence ID" value="MFD0975700.1"/>
    <property type="molecule type" value="Genomic_DNA"/>
</dbReference>
<dbReference type="InterPro" id="IPR014973">
    <property type="entry name" value="DUF1835"/>
</dbReference>
<evidence type="ECO:0000259" key="1">
    <source>
        <dbReference type="Pfam" id="PF08874"/>
    </source>
</evidence>
<dbReference type="Proteomes" id="UP001597100">
    <property type="component" value="Unassembled WGS sequence"/>
</dbReference>
<sequence>MEEKNLLHIANGDDLSEKIGELNLSGDIITWREMLCEGPTCREVGSDEFFDLRQKFLKSNYGISSEEYREKFISELNKLAAINTYDEIVLWFEFDLFSHMNMLALIAFLGQHKKDYPMSLVCSRKLEGELEMIPLSELSEEHLEKHYENRIPLTDEDVYTAEFIWDLYCGKNPKRLISEITKTTNFEYLASSIRAHIERFPNAETGLNSLERNVLKLIDQHQITSVHHLLGYALKYQGYYGYVAAQMQRVIDKLQDFYTVSEDGVILNQEGHNALEGSKNYYQKLKDQEHLGGVGKYDFLYDAAGHDLLKL</sequence>
<accession>A0ABW3ICW7</accession>
<comment type="caution">
    <text evidence="2">The sequence shown here is derived from an EMBL/GenBank/DDBJ whole genome shotgun (WGS) entry which is preliminary data.</text>
</comment>
<evidence type="ECO:0000313" key="2">
    <source>
        <dbReference type="EMBL" id="MFD0975700.1"/>
    </source>
</evidence>
<name>A0ABW3ICW7_9FLAO</name>
<protein>
    <submittedName>
        <fullName evidence="2">DUF1835 domain-containing protein</fullName>
    </submittedName>
</protein>
<reference evidence="3" key="1">
    <citation type="journal article" date="2019" name="Int. J. Syst. Evol. Microbiol.">
        <title>The Global Catalogue of Microorganisms (GCM) 10K type strain sequencing project: providing services to taxonomists for standard genome sequencing and annotation.</title>
        <authorList>
            <consortium name="The Broad Institute Genomics Platform"/>
            <consortium name="The Broad Institute Genome Sequencing Center for Infectious Disease"/>
            <person name="Wu L."/>
            <person name="Ma J."/>
        </authorList>
    </citation>
    <scope>NUCLEOTIDE SEQUENCE [LARGE SCALE GENOMIC DNA]</scope>
    <source>
        <strain evidence="3">CCUG 60898</strain>
    </source>
</reference>
<dbReference type="RefSeq" id="WP_380736740.1">
    <property type="nucleotide sequence ID" value="NZ_JBHTJP010000032.1"/>
</dbReference>
<gene>
    <name evidence="2" type="ORF">ACFQ1G_02745</name>
</gene>
<organism evidence="2 3">
    <name type="scientific">Salinimicrobium gaetbulicola</name>
    <dbReference type="NCBI Taxonomy" id="999702"/>
    <lineage>
        <taxon>Bacteria</taxon>
        <taxon>Pseudomonadati</taxon>
        <taxon>Bacteroidota</taxon>
        <taxon>Flavobacteriia</taxon>
        <taxon>Flavobacteriales</taxon>
        <taxon>Flavobacteriaceae</taxon>
        <taxon>Salinimicrobium</taxon>
    </lineage>
</organism>
<keyword evidence="3" id="KW-1185">Reference proteome</keyword>
<proteinExistence type="predicted"/>
<feature type="domain" description="DUF1835" evidence="1">
    <location>
        <begin position="13"/>
        <end position="112"/>
    </location>
</feature>
<dbReference type="Pfam" id="PF08874">
    <property type="entry name" value="DUF1835"/>
    <property type="match status" value="1"/>
</dbReference>